<dbReference type="OrthoDB" id="59661at2759"/>
<sequence>MPMERSNSSRSTNSSFSTTSRVKSSSSVVSIQCLKGSSKGDEWTGTGDMLITGDIVEELRIGNMILRSPFKNGKSGIEKIMHNSFKAKETSISVRVRRGSDDELFTELQACIVPNEFGGRKQYMLRAIDDPNYAIGFVDRTEMECLELQGSRKSRMVGALTRTPLQEGYVSYPWEKRMNELLEVQNSSSFYSLLLLPKASDKVSIHYNDLEDTLSRANAWLIASQASGVPIVFMNIQTESLLTKISGETASCTVSAGSLSDLSNLANASLYGFEDYHGVDIGVVRAVRLWYSPLGGEIPIDIKIKENDVKLGFAISRTEEGFIHISSVIEDDEDAPSSRSGLSNLYKEATKECKLLVVSRISNQKVLPWIVSPTGAVRCFDTVSLSQKLSLHRHAKVPILMHVFLWDRSVPVPNGGSINRSRTISPTMLPPLPPEVQLARQTNHNQVMPLPPEVEDERGSHSDESELRHDRDTSELRHDRDTSELRHDRDTAGEFSFRFHDFSLPNNWV</sequence>
<evidence type="ECO:0000313" key="2">
    <source>
        <dbReference type="EMBL" id="KAJ8551285.1"/>
    </source>
</evidence>
<organism evidence="2 3">
    <name type="scientific">Anisodus acutangulus</name>
    <dbReference type="NCBI Taxonomy" id="402998"/>
    <lineage>
        <taxon>Eukaryota</taxon>
        <taxon>Viridiplantae</taxon>
        <taxon>Streptophyta</taxon>
        <taxon>Embryophyta</taxon>
        <taxon>Tracheophyta</taxon>
        <taxon>Spermatophyta</taxon>
        <taxon>Magnoliopsida</taxon>
        <taxon>eudicotyledons</taxon>
        <taxon>Gunneridae</taxon>
        <taxon>Pentapetalae</taxon>
        <taxon>asterids</taxon>
        <taxon>lamiids</taxon>
        <taxon>Solanales</taxon>
        <taxon>Solanaceae</taxon>
        <taxon>Solanoideae</taxon>
        <taxon>Hyoscyameae</taxon>
        <taxon>Anisodus</taxon>
    </lineage>
</organism>
<gene>
    <name evidence="2" type="ORF">K7X08_000655</name>
</gene>
<accession>A0A9Q1M566</accession>
<keyword evidence="3" id="KW-1185">Reference proteome</keyword>
<reference evidence="3" key="1">
    <citation type="journal article" date="2023" name="Proc. Natl. Acad. Sci. U.S.A.">
        <title>Genomic and structural basis for evolution of tropane alkaloid biosynthesis.</title>
        <authorList>
            <person name="Wanga Y.-J."/>
            <person name="Taina T."/>
            <person name="Yua J.-Y."/>
            <person name="Lia J."/>
            <person name="Xua B."/>
            <person name="Chenc J."/>
            <person name="D'Auriad J.C."/>
            <person name="Huanga J.-P."/>
            <person name="Huanga S.-X."/>
        </authorList>
    </citation>
    <scope>NUCLEOTIDE SEQUENCE [LARGE SCALE GENOMIC DNA]</scope>
    <source>
        <strain evidence="3">cv. KIB-2019</strain>
    </source>
</reference>
<dbReference type="EMBL" id="JAJAGQ010000010">
    <property type="protein sequence ID" value="KAJ8551285.1"/>
    <property type="molecule type" value="Genomic_DNA"/>
</dbReference>
<evidence type="ECO:0000313" key="3">
    <source>
        <dbReference type="Proteomes" id="UP001152561"/>
    </source>
</evidence>
<dbReference type="AlphaFoldDB" id="A0A9Q1M566"/>
<feature type="region of interest" description="Disordered" evidence="1">
    <location>
        <begin position="448"/>
        <end position="487"/>
    </location>
</feature>
<feature type="compositionally biased region" description="Basic and acidic residues" evidence="1">
    <location>
        <begin position="457"/>
        <end position="487"/>
    </location>
</feature>
<dbReference type="Proteomes" id="UP001152561">
    <property type="component" value="Unassembled WGS sequence"/>
</dbReference>
<dbReference type="PANTHER" id="PTHR33984">
    <property type="entry name" value="OS02G0717600 PROTEIN"/>
    <property type="match status" value="1"/>
</dbReference>
<evidence type="ECO:0000256" key="1">
    <source>
        <dbReference type="SAM" id="MobiDB-lite"/>
    </source>
</evidence>
<name>A0A9Q1M566_9SOLA</name>
<dbReference type="PANTHER" id="PTHR33984:SF2">
    <property type="entry name" value="OS02G0717600 PROTEIN"/>
    <property type="match status" value="1"/>
</dbReference>
<proteinExistence type="predicted"/>
<comment type="caution">
    <text evidence="2">The sequence shown here is derived from an EMBL/GenBank/DDBJ whole genome shotgun (WGS) entry which is preliminary data.</text>
</comment>
<protein>
    <submittedName>
        <fullName evidence="2">Uncharacterized protein</fullName>
    </submittedName>
</protein>